<reference evidence="2 3" key="1">
    <citation type="journal article" date="2021" name="BMC Biol.">
        <title>Horizontally acquired antibacterial genes associated with adaptive radiation of ladybird beetles.</title>
        <authorList>
            <person name="Li H.S."/>
            <person name="Tang X.F."/>
            <person name="Huang Y.H."/>
            <person name="Xu Z.Y."/>
            <person name="Chen M.L."/>
            <person name="Du X.Y."/>
            <person name="Qiu B.Y."/>
            <person name="Chen P.T."/>
            <person name="Zhang W."/>
            <person name="Slipinski A."/>
            <person name="Escalona H.E."/>
            <person name="Waterhouse R.M."/>
            <person name="Zwick A."/>
            <person name="Pang H."/>
        </authorList>
    </citation>
    <scope>NUCLEOTIDE SEQUENCE [LARGE SCALE GENOMIC DNA]</scope>
    <source>
        <strain evidence="2">SYSU2018</strain>
    </source>
</reference>
<feature type="region of interest" description="Disordered" evidence="1">
    <location>
        <begin position="254"/>
        <end position="280"/>
    </location>
</feature>
<sequence length="372" mass="42307">MEYGKDYNTAVRDQIPFNIDSIKLLKDISKEIRHAERYINQLNPPKPERESKRKRKRPVNKDFDYSLSPKYEFLPPTPKPEYARPSPLKLTLPKTNVFPYETNSIPQPLQLTSSTWDPGYPRPEETTAIHRGGTVLKIKFGSKDLIQPSDALNFGLTDPTKSIYDFHDESDRDEEFSFTIDESPKRQKKPVTVPKPKAAKKRNRLNMDGNPELPQNGIESLLKASALTTGEHPGRASPSTQEAIAGMLSIGQTFVQPKGRARRSSQSPSPEETINNVHQDEDYIYPSLDNSDDEDVHIFKPRGRSKVDEAWNPKARVGPLLPKVNRPAREGTKRQAVEKVLEAAAARRALDNPEKVYHKLKIYNENNDNNLY</sequence>
<accession>A0ABD2PF90</accession>
<keyword evidence="3" id="KW-1185">Reference proteome</keyword>
<gene>
    <name evidence="2" type="ORF">HHI36_023060</name>
</gene>
<dbReference type="EMBL" id="JABFTP020000186">
    <property type="protein sequence ID" value="KAL3289651.1"/>
    <property type="molecule type" value="Genomic_DNA"/>
</dbReference>
<evidence type="ECO:0000313" key="2">
    <source>
        <dbReference type="EMBL" id="KAL3289651.1"/>
    </source>
</evidence>
<proteinExistence type="predicted"/>
<organism evidence="2 3">
    <name type="scientific">Cryptolaemus montrouzieri</name>
    <dbReference type="NCBI Taxonomy" id="559131"/>
    <lineage>
        <taxon>Eukaryota</taxon>
        <taxon>Metazoa</taxon>
        <taxon>Ecdysozoa</taxon>
        <taxon>Arthropoda</taxon>
        <taxon>Hexapoda</taxon>
        <taxon>Insecta</taxon>
        <taxon>Pterygota</taxon>
        <taxon>Neoptera</taxon>
        <taxon>Endopterygota</taxon>
        <taxon>Coleoptera</taxon>
        <taxon>Polyphaga</taxon>
        <taxon>Cucujiformia</taxon>
        <taxon>Coccinelloidea</taxon>
        <taxon>Coccinellidae</taxon>
        <taxon>Scymninae</taxon>
        <taxon>Scymnini</taxon>
        <taxon>Cryptolaemus</taxon>
    </lineage>
</organism>
<dbReference type="Proteomes" id="UP001516400">
    <property type="component" value="Unassembled WGS sequence"/>
</dbReference>
<comment type="caution">
    <text evidence="2">The sequence shown here is derived from an EMBL/GenBank/DDBJ whole genome shotgun (WGS) entry which is preliminary data.</text>
</comment>
<name>A0ABD2PF90_9CUCU</name>
<feature type="region of interest" description="Disordered" evidence="1">
    <location>
        <begin position="179"/>
        <end position="216"/>
    </location>
</feature>
<feature type="region of interest" description="Disordered" evidence="1">
    <location>
        <begin position="36"/>
        <end position="87"/>
    </location>
</feature>
<evidence type="ECO:0000313" key="3">
    <source>
        <dbReference type="Proteomes" id="UP001516400"/>
    </source>
</evidence>
<dbReference type="AlphaFoldDB" id="A0ABD2PF90"/>
<protein>
    <submittedName>
        <fullName evidence="2">Uncharacterized protein</fullName>
    </submittedName>
</protein>
<evidence type="ECO:0000256" key="1">
    <source>
        <dbReference type="SAM" id="MobiDB-lite"/>
    </source>
</evidence>
<feature type="compositionally biased region" description="Polar residues" evidence="1">
    <location>
        <begin position="264"/>
        <end position="277"/>
    </location>
</feature>